<evidence type="ECO:0000313" key="1">
    <source>
        <dbReference type="EMBL" id="EET84779.1"/>
    </source>
</evidence>
<organism evidence="1 2">
    <name type="scientific">Clostridium carboxidivorans P7</name>
    <dbReference type="NCBI Taxonomy" id="536227"/>
    <lineage>
        <taxon>Bacteria</taxon>
        <taxon>Bacillati</taxon>
        <taxon>Bacillota</taxon>
        <taxon>Clostridia</taxon>
        <taxon>Eubacteriales</taxon>
        <taxon>Clostridiaceae</taxon>
        <taxon>Clostridium</taxon>
    </lineage>
</organism>
<proteinExistence type="predicted"/>
<keyword evidence="2" id="KW-1185">Reference proteome</keyword>
<accession>C6Q143</accession>
<dbReference type="eggNOG" id="ENOG5030N4K">
    <property type="taxonomic scope" value="Bacteria"/>
</dbReference>
<gene>
    <name evidence="1" type="ORF">CcarbDRAFT_4760</name>
</gene>
<protein>
    <submittedName>
        <fullName evidence="1">Uncharacterized protein</fullName>
    </submittedName>
</protein>
<reference evidence="1 2" key="1">
    <citation type="submission" date="2009-06" db="EMBL/GenBank/DDBJ databases">
        <title>The draft genome of Clostridium carboxidivorans P7.</title>
        <authorList>
            <consortium name="US DOE Joint Genome Institute (JGI-PGF)"/>
            <person name="Lucas S."/>
            <person name="Copeland A."/>
            <person name="Lapidus A."/>
            <person name="Glavina del Rio T."/>
            <person name="Tice H."/>
            <person name="Bruce D."/>
            <person name="Goodwin L."/>
            <person name="Pitluck S."/>
            <person name="Larimer F."/>
            <person name="Land M.L."/>
            <person name="Hauser L."/>
            <person name="Hemme C.L."/>
        </authorList>
    </citation>
    <scope>NUCLEOTIDE SEQUENCE [LARGE SCALE GENOMIC DNA]</scope>
    <source>
        <strain evidence="1 2">P7</strain>
    </source>
</reference>
<comment type="caution">
    <text evidence="1">The sequence shown here is derived from an EMBL/GenBank/DDBJ whole genome shotgun (WGS) entry which is preliminary data.</text>
</comment>
<dbReference type="EMBL" id="ACVI01000130">
    <property type="protein sequence ID" value="EET84779.1"/>
    <property type="molecule type" value="Genomic_DNA"/>
</dbReference>
<dbReference type="OrthoDB" id="2603165at2"/>
<name>C6Q143_9CLOT</name>
<dbReference type="AlphaFoldDB" id="C6Q143"/>
<dbReference type="Proteomes" id="UP000004198">
    <property type="component" value="Unassembled WGS sequence"/>
</dbReference>
<evidence type="ECO:0000313" key="2">
    <source>
        <dbReference type="Proteomes" id="UP000004198"/>
    </source>
</evidence>
<sequence length="303" mass="35977">MQKELKEKFPEWCGDTSKEYSLILSDDIDSLASCYIQNRLFGRNVEYFMDFNSSYIDENGWRIDCQKVYRTKNKTENNVIGIDIAIEGDGWYTWDNHVTRISSKDNYNTESANLNTINGTNYFNYYDKKFAGSTLITMLSYYSDKIDISKWSEEMKMILCCTDSLYTCFDVWKRDFRPVQRKYLKELEMSELIELMEFHVAKNKKRDFEELKQKYNLDSKIYLNPHTHKLETKIDLFGLSELFKMDLSLPDEEFEDFKIYDKHVHYGYVNNKESLCTGNTKALFNLALVKKDMIIYSTRNIIA</sequence>
<dbReference type="RefSeq" id="WP_007063645.1">
    <property type="nucleotide sequence ID" value="NZ_ACVI01000130.1"/>
</dbReference>